<keyword evidence="2" id="KW-0238">DNA-binding</keyword>
<evidence type="ECO:0000313" key="5">
    <source>
        <dbReference type="EMBL" id="NEM97650.1"/>
    </source>
</evidence>
<keyword evidence="3" id="KW-0804">Transcription</keyword>
<protein>
    <submittedName>
        <fullName evidence="5">Helix-turn-helix transcriptional regulator</fullName>
    </submittedName>
</protein>
<dbReference type="PANTHER" id="PTHR44688">
    <property type="entry name" value="DNA-BINDING TRANSCRIPTIONAL ACTIVATOR DEVR_DOSR"/>
    <property type="match status" value="1"/>
</dbReference>
<dbReference type="PANTHER" id="PTHR44688:SF16">
    <property type="entry name" value="DNA-BINDING TRANSCRIPTIONAL ACTIVATOR DEVR_DOSR"/>
    <property type="match status" value="1"/>
</dbReference>
<sequence length="227" mass="26341">MTEPVMLKERIKRKIAEVDAVSDILPAVVIIHNIQDGLAVEYMSRRGAELLGFTVDEIRDLGENYHHRFFNSEDVEHYLVKAKELLDQNDNNYIISLFQQVRASEQHPWNWYLTTIKILMWDDEGKPLLTISLACPIDPLHHVTSKVARLLEENNFLRLNYSRFSKLSGREQEVLRHIALGKSAAESADELCISTTTVETHRRNIKRKLNTSSFYELTQYARAFDLI</sequence>
<feature type="domain" description="HTH luxR-type" evidence="4">
    <location>
        <begin position="160"/>
        <end position="225"/>
    </location>
</feature>
<evidence type="ECO:0000256" key="3">
    <source>
        <dbReference type="ARBA" id="ARBA00023163"/>
    </source>
</evidence>
<dbReference type="AlphaFoldDB" id="A0A6B3LVN7"/>
<evidence type="ECO:0000256" key="1">
    <source>
        <dbReference type="ARBA" id="ARBA00023015"/>
    </source>
</evidence>
<dbReference type="SMART" id="SM00421">
    <property type="entry name" value="HTH_LUXR"/>
    <property type="match status" value="1"/>
</dbReference>
<keyword evidence="1" id="KW-0805">Transcription regulation</keyword>
<organism evidence="5 6">
    <name type="scientific">Pontibacter burrus</name>
    <dbReference type="NCBI Taxonomy" id="2704466"/>
    <lineage>
        <taxon>Bacteria</taxon>
        <taxon>Pseudomonadati</taxon>
        <taxon>Bacteroidota</taxon>
        <taxon>Cytophagia</taxon>
        <taxon>Cytophagales</taxon>
        <taxon>Hymenobacteraceae</taxon>
        <taxon>Pontibacter</taxon>
    </lineage>
</organism>
<dbReference type="InterPro" id="IPR000792">
    <property type="entry name" value="Tscrpt_reg_LuxR_C"/>
</dbReference>
<dbReference type="GO" id="GO:0006355">
    <property type="term" value="P:regulation of DNA-templated transcription"/>
    <property type="evidence" value="ECO:0007669"/>
    <property type="project" value="InterPro"/>
</dbReference>
<dbReference type="PROSITE" id="PS50043">
    <property type="entry name" value="HTH_LUXR_2"/>
    <property type="match status" value="1"/>
</dbReference>
<comment type="caution">
    <text evidence="5">The sequence shown here is derived from an EMBL/GenBank/DDBJ whole genome shotgun (WGS) entry which is preliminary data.</text>
</comment>
<evidence type="ECO:0000259" key="4">
    <source>
        <dbReference type="PROSITE" id="PS50043"/>
    </source>
</evidence>
<dbReference type="Gene3D" id="1.10.10.10">
    <property type="entry name" value="Winged helix-like DNA-binding domain superfamily/Winged helix DNA-binding domain"/>
    <property type="match status" value="1"/>
</dbReference>
<dbReference type="SUPFAM" id="SSF46894">
    <property type="entry name" value="C-terminal effector domain of the bipartite response regulators"/>
    <property type="match status" value="1"/>
</dbReference>
<evidence type="ECO:0000256" key="2">
    <source>
        <dbReference type="ARBA" id="ARBA00023125"/>
    </source>
</evidence>
<dbReference type="PRINTS" id="PR00038">
    <property type="entry name" value="HTHLUXR"/>
</dbReference>
<dbReference type="InterPro" id="IPR036388">
    <property type="entry name" value="WH-like_DNA-bd_sf"/>
</dbReference>
<dbReference type="CDD" id="cd06170">
    <property type="entry name" value="LuxR_C_like"/>
    <property type="match status" value="1"/>
</dbReference>
<gene>
    <name evidence="5" type="ORF">GXP69_08085</name>
</gene>
<keyword evidence="6" id="KW-1185">Reference proteome</keyword>
<dbReference type="InterPro" id="IPR016032">
    <property type="entry name" value="Sig_transdc_resp-reg_C-effctor"/>
</dbReference>
<dbReference type="EMBL" id="JAAGWD010000003">
    <property type="protein sequence ID" value="NEM97650.1"/>
    <property type="molecule type" value="Genomic_DNA"/>
</dbReference>
<dbReference type="GO" id="GO:0003677">
    <property type="term" value="F:DNA binding"/>
    <property type="evidence" value="ECO:0007669"/>
    <property type="project" value="UniProtKB-KW"/>
</dbReference>
<proteinExistence type="predicted"/>
<reference evidence="5 6" key="1">
    <citation type="submission" date="2020-02" db="EMBL/GenBank/DDBJ databases">
        <authorList>
            <person name="Kim M.K."/>
        </authorList>
    </citation>
    <scope>NUCLEOTIDE SEQUENCE [LARGE SCALE GENOMIC DNA]</scope>
    <source>
        <strain evidence="5 6">BT327</strain>
    </source>
</reference>
<dbReference type="Proteomes" id="UP000474777">
    <property type="component" value="Unassembled WGS sequence"/>
</dbReference>
<accession>A0A6B3LVN7</accession>
<evidence type="ECO:0000313" key="6">
    <source>
        <dbReference type="Proteomes" id="UP000474777"/>
    </source>
</evidence>
<name>A0A6B3LVN7_9BACT</name>
<dbReference type="Pfam" id="PF00196">
    <property type="entry name" value="GerE"/>
    <property type="match status" value="1"/>
</dbReference>